<dbReference type="GO" id="GO:0006654">
    <property type="term" value="P:phosphatidic acid biosynthetic process"/>
    <property type="evidence" value="ECO:0007669"/>
    <property type="project" value="TreeGrafter"/>
</dbReference>
<dbReference type="Proteomes" id="UP000199073">
    <property type="component" value="Unassembled WGS sequence"/>
</dbReference>
<name>A0A1H0SEV9_9BACT</name>
<evidence type="ECO:0000256" key="1">
    <source>
        <dbReference type="ARBA" id="ARBA00005189"/>
    </source>
</evidence>
<keyword evidence="3 5" id="KW-0012">Acyltransferase</keyword>
<dbReference type="SUPFAM" id="SSF69593">
    <property type="entry name" value="Glycerol-3-phosphate (1)-acyltransferase"/>
    <property type="match status" value="1"/>
</dbReference>
<dbReference type="GO" id="GO:0003841">
    <property type="term" value="F:1-acylglycerol-3-phosphate O-acyltransferase activity"/>
    <property type="evidence" value="ECO:0007669"/>
    <property type="project" value="TreeGrafter"/>
</dbReference>
<dbReference type="STRING" id="91360.SAMN05660330_02667"/>
<dbReference type="SMART" id="SM00563">
    <property type="entry name" value="PlsC"/>
    <property type="match status" value="1"/>
</dbReference>
<evidence type="ECO:0000313" key="6">
    <source>
        <dbReference type="Proteomes" id="UP000199073"/>
    </source>
</evidence>
<dbReference type="AlphaFoldDB" id="A0A1H0SEV9"/>
<evidence type="ECO:0000313" key="5">
    <source>
        <dbReference type="EMBL" id="SDP40264.1"/>
    </source>
</evidence>
<evidence type="ECO:0000259" key="4">
    <source>
        <dbReference type="SMART" id="SM00563"/>
    </source>
</evidence>
<dbReference type="InterPro" id="IPR002123">
    <property type="entry name" value="Plipid/glycerol_acylTrfase"/>
</dbReference>
<keyword evidence="6" id="KW-1185">Reference proteome</keyword>
<feature type="domain" description="Phospholipid/glycerol acyltransferase" evidence="4">
    <location>
        <begin position="86"/>
        <end position="203"/>
    </location>
</feature>
<evidence type="ECO:0000256" key="3">
    <source>
        <dbReference type="ARBA" id="ARBA00023315"/>
    </source>
</evidence>
<proteinExistence type="predicted"/>
<dbReference type="CDD" id="cd07989">
    <property type="entry name" value="LPLAT_AGPAT-like"/>
    <property type="match status" value="1"/>
</dbReference>
<dbReference type="Pfam" id="PF01553">
    <property type="entry name" value="Acyltransferase"/>
    <property type="match status" value="1"/>
</dbReference>
<keyword evidence="2 5" id="KW-0808">Transferase</keyword>
<organism evidence="5 6">
    <name type="scientific">Desulforhopalus singaporensis</name>
    <dbReference type="NCBI Taxonomy" id="91360"/>
    <lineage>
        <taxon>Bacteria</taxon>
        <taxon>Pseudomonadati</taxon>
        <taxon>Thermodesulfobacteriota</taxon>
        <taxon>Desulfobulbia</taxon>
        <taxon>Desulfobulbales</taxon>
        <taxon>Desulfocapsaceae</taxon>
        <taxon>Desulforhopalus</taxon>
    </lineage>
</organism>
<protein>
    <submittedName>
        <fullName evidence="5">1-acyl-sn-glycerol-3-phosphate acyltransferase</fullName>
    </submittedName>
</protein>
<dbReference type="OrthoDB" id="9809618at2"/>
<accession>A0A1H0SEV9</accession>
<gene>
    <name evidence="5" type="ORF">SAMN05660330_02667</name>
</gene>
<evidence type="ECO:0000256" key="2">
    <source>
        <dbReference type="ARBA" id="ARBA00022679"/>
    </source>
</evidence>
<sequence length="259" mass="29670">MVESGGVYYRTEVQKIPFLARLCPSLYFYFKLILIVLRSSSMARKGMYDGERWMMSSLEVVKSLETVGVMLDIRGLDNLKKTEGPVVIIGNHMSMMETVVLPWIVRPFRKVTYVIKESLLTYPVFHHIMKSRNPIAVTRTNPRQDLKTVMSEGVERIKNDISVIVFPQTTRAYRFDPEQMSSIGVKLAKKADVPIIPLALKTDCWQNGRKLKDFGRIIPGRTAYFSFGKPIKISGKGDVEQQLVNDFIAEELNKWTNDE</sequence>
<reference evidence="5 6" key="1">
    <citation type="submission" date="2016-10" db="EMBL/GenBank/DDBJ databases">
        <authorList>
            <person name="de Groot N.N."/>
        </authorList>
    </citation>
    <scope>NUCLEOTIDE SEQUENCE [LARGE SCALE GENOMIC DNA]</scope>
    <source>
        <strain evidence="5 6">DSM 12130</strain>
    </source>
</reference>
<dbReference type="PANTHER" id="PTHR10434">
    <property type="entry name" value="1-ACYL-SN-GLYCEROL-3-PHOSPHATE ACYLTRANSFERASE"/>
    <property type="match status" value="1"/>
</dbReference>
<comment type="pathway">
    <text evidence="1">Lipid metabolism.</text>
</comment>
<dbReference type="RefSeq" id="WP_092223626.1">
    <property type="nucleotide sequence ID" value="NZ_FNJI01000018.1"/>
</dbReference>
<dbReference type="PANTHER" id="PTHR10434:SF40">
    <property type="entry name" value="1-ACYL-SN-GLYCEROL-3-PHOSPHATE ACYLTRANSFERASE"/>
    <property type="match status" value="1"/>
</dbReference>
<dbReference type="EMBL" id="FNJI01000018">
    <property type="protein sequence ID" value="SDP40264.1"/>
    <property type="molecule type" value="Genomic_DNA"/>
</dbReference>